<protein>
    <submittedName>
        <fullName evidence="1">Uncharacterized protein</fullName>
    </submittedName>
</protein>
<organism evidence="1 2">
    <name type="scientific">Kocuria marina subsp. indica</name>
    <dbReference type="NCBI Taxonomy" id="1049583"/>
    <lineage>
        <taxon>Bacteria</taxon>
        <taxon>Bacillati</taxon>
        <taxon>Actinomycetota</taxon>
        <taxon>Actinomycetes</taxon>
        <taxon>Micrococcales</taxon>
        <taxon>Micrococcaceae</taxon>
        <taxon>Kocuria</taxon>
    </lineage>
</organism>
<sequence length="130" mass="15034">MVHFVKEKSEVKEQFLEAMGSCGIQAVIYESTASKPAAARKACLDSLVEDIAQQHVRNLILESDESINQADRQIIARRLREVDYDDLEYRHLQKHEEPLLWASDAVAWCYNRGGEWRKKISPFLLEVRTC</sequence>
<reference evidence="1 2" key="1">
    <citation type="submission" date="2019-11" db="EMBL/GenBank/DDBJ databases">
        <title>Draft genome sequence of Kocuria indica DP-K7, a methyl red degrading Actinobacterium.</title>
        <authorList>
            <person name="Kumaran S."/>
            <person name="Tischler D."/>
            <person name="Ngo A.C.R."/>
            <person name="Schultes F."/>
        </authorList>
    </citation>
    <scope>NUCLEOTIDE SEQUENCE [LARGE SCALE GENOMIC DNA]</scope>
    <source>
        <strain evidence="1 2">DP-K7</strain>
    </source>
</reference>
<comment type="caution">
    <text evidence="1">The sequence shown here is derived from an EMBL/GenBank/DDBJ whole genome shotgun (WGS) entry which is preliminary data.</text>
</comment>
<dbReference type="AlphaFoldDB" id="A0A6N9R0C1"/>
<dbReference type="Proteomes" id="UP000471026">
    <property type="component" value="Unassembled WGS sequence"/>
</dbReference>
<gene>
    <name evidence="1" type="ORF">GKZ75_11970</name>
</gene>
<dbReference type="RefSeq" id="WP_162230218.1">
    <property type="nucleotide sequence ID" value="NZ_WMHZ01000020.1"/>
</dbReference>
<dbReference type="EMBL" id="WMHZ01000020">
    <property type="protein sequence ID" value="NDO78919.1"/>
    <property type="molecule type" value="Genomic_DNA"/>
</dbReference>
<evidence type="ECO:0000313" key="2">
    <source>
        <dbReference type="Proteomes" id="UP000471026"/>
    </source>
</evidence>
<name>A0A6N9R0C1_9MICC</name>
<accession>A0A6N9R0C1</accession>
<proteinExistence type="predicted"/>
<evidence type="ECO:0000313" key="1">
    <source>
        <dbReference type="EMBL" id="NDO78919.1"/>
    </source>
</evidence>